<dbReference type="Pfam" id="PF07885">
    <property type="entry name" value="Ion_trans_2"/>
    <property type="match status" value="1"/>
</dbReference>
<evidence type="ECO:0000313" key="10">
    <source>
        <dbReference type="EMBL" id="KAB1150724.1"/>
    </source>
</evidence>
<keyword evidence="5" id="KW-0406">Ion transport</keyword>
<proteinExistence type="predicted"/>
<dbReference type="InterPro" id="IPR013099">
    <property type="entry name" value="K_chnl_dom"/>
</dbReference>
<dbReference type="EMBL" id="VZRB01000001">
    <property type="protein sequence ID" value="KAB1150724.1"/>
    <property type="molecule type" value="Genomic_DNA"/>
</dbReference>
<evidence type="ECO:0000256" key="8">
    <source>
        <dbReference type="SAM" id="Phobius"/>
    </source>
</evidence>
<dbReference type="RefSeq" id="WP_150943641.1">
    <property type="nucleotide sequence ID" value="NZ_VZRB01000001.1"/>
</dbReference>
<reference evidence="10 11" key="1">
    <citation type="submission" date="2019-09" db="EMBL/GenBank/DDBJ databases">
        <title>Screening of Novel Bioactive Compounds from Soil-Associated.</title>
        <authorList>
            <person name="Zhao S."/>
        </authorList>
    </citation>
    <scope>NUCLEOTIDE SEQUENCE [LARGE SCALE GENOMIC DNA]</scope>
    <source>
        <strain evidence="10 11">HIT-DPA4</strain>
    </source>
</reference>
<dbReference type="GO" id="GO:0008076">
    <property type="term" value="C:voltage-gated potassium channel complex"/>
    <property type="evidence" value="ECO:0007669"/>
    <property type="project" value="InterPro"/>
</dbReference>
<evidence type="ECO:0000256" key="7">
    <source>
        <dbReference type="ARBA" id="ARBA00023303"/>
    </source>
</evidence>
<name>A0A6H9V8H7_9ACTN</name>
<evidence type="ECO:0000256" key="3">
    <source>
        <dbReference type="ARBA" id="ARBA00022692"/>
    </source>
</evidence>
<keyword evidence="4 8" id="KW-1133">Transmembrane helix</keyword>
<dbReference type="GO" id="GO:0001508">
    <property type="term" value="P:action potential"/>
    <property type="evidence" value="ECO:0007669"/>
    <property type="project" value="TreeGrafter"/>
</dbReference>
<evidence type="ECO:0000256" key="6">
    <source>
        <dbReference type="ARBA" id="ARBA00023136"/>
    </source>
</evidence>
<sequence>MDDDNRTARWERRAGTPLAVASLLFLASYAVGVLGEDLPGPVRDLSRAVLYGSWALFIVDYAVRWRLSGEGPGFVHRHWLDSVVVVLPLLRPVRIVRVYDAMQARRPGEPRMTLQARVMLYAGLSSSLLGLSAALAEYHYEHNAPGASIRTFGDALWWSVATLSTVGYGDVVPVTVIGRLIAVVLMGCGLALLGAVTGSFSSYLMQRFARAGDDLGPRGK</sequence>
<dbReference type="Proteomes" id="UP000442707">
    <property type="component" value="Unassembled WGS sequence"/>
</dbReference>
<protein>
    <submittedName>
        <fullName evidence="10">Two pore domain potassium channel family protein</fullName>
    </submittedName>
</protein>
<feature type="transmembrane region" description="Helical" evidence="8">
    <location>
        <begin position="176"/>
        <end position="200"/>
    </location>
</feature>
<accession>A0A6H9V8H7</accession>
<dbReference type="SUPFAM" id="SSF81324">
    <property type="entry name" value="Voltage-gated potassium channels"/>
    <property type="match status" value="1"/>
</dbReference>
<evidence type="ECO:0000256" key="1">
    <source>
        <dbReference type="ARBA" id="ARBA00004141"/>
    </source>
</evidence>
<feature type="domain" description="Potassium channel" evidence="9">
    <location>
        <begin position="148"/>
        <end position="205"/>
    </location>
</feature>
<evidence type="ECO:0000259" key="9">
    <source>
        <dbReference type="Pfam" id="PF07885"/>
    </source>
</evidence>
<gene>
    <name evidence="10" type="ORF">F7R91_01725</name>
</gene>
<dbReference type="AlphaFoldDB" id="A0A6H9V8H7"/>
<evidence type="ECO:0000313" key="11">
    <source>
        <dbReference type="Proteomes" id="UP000442707"/>
    </source>
</evidence>
<dbReference type="Gene3D" id="1.20.5.110">
    <property type="match status" value="1"/>
</dbReference>
<feature type="transmembrane region" description="Helical" evidence="8">
    <location>
        <begin position="45"/>
        <end position="63"/>
    </location>
</feature>
<organism evidence="10 11">
    <name type="scientific">Streptomyces luteolifulvus</name>
    <dbReference type="NCBI Taxonomy" id="2615112"/>
    <lineage>
        <taxon>Bacteria</taxon>
        <taxon>Bacillati</taxon>
        <taxon>Actinomycetota</taxon>
        <taxon>Actinomycetes</taxon>
        <taxon>Kitasatosporales</taxon>
        <taxon>Streptomycetaceae</taxon>
        <taxon>Streptomyces</taxon>
    </lineage>
</organism>
<feature type="transmembrane region" description="Helical" evidence="8">
    <location>
        <begin position="118"/>
        <end position="136"/>
    </location>
</feature>
<keyword evidence="3 8" id="KW-0812">Transmembrane</keyword>
<keyword evidence="6 8" id="KW-0472">Membrane</keyword>
<keyword evidence="11" id="KW-1185">Reference proteome</keyword>
<keyword evidence="7 10" id="KW-0407">Ion channel</keyword>
<dbReference type="Gene3D" id="1.20.120.350">
    <property type="entry name" value="Voltage-gated potassium channels. Chain C"/>
    <property type="match status" value="1"/>
</dbReference>
<dbReference type="InterPro" id="IPR027359">
    <property type="entry name" value="Volt_channel_dom_sf"/>
</dbReference>
<evidence type="ECO:0000256" key="5">
    <source>
        <dbReference type="ARBA" id="ARBA00023065"/>
    </source>
</evidence>
<keyword evidence="2" id="KW-0813">Transport</keyword>
<dbReference type="PANTHER" id="PTHR11537:SF254">
    <property type="entry name" value="POTASSIUM VOLTAGE-GATED CHANNEL PROTEIN SHAB"/>
    <property type="match status" value="1"/>
</dbReference>
<comment type="subcellular location">
    <subcellularLocation>
        <location evidence="1">Membrane</location>
        <topology evidence="1">Multi-pass membrane protein</topology>
    </subcellularLocation>
</comment>
<evidence type="ECO:0000256" key="4">
    <source>
        <dbReference type="ARBA" id="ARBA00022989"/>
    </source>
</evidence>
<evidence type="ECO:0000256" key="2">
    <source>
        <dbReference type="ARBA" id="ARBA00022448"/>
    </source>
</evidence>
<dbReference type="GO" id="GO:0005249">
    <property type="term" value="F:voltage-gated potassium channel activity"/>
    <property type="evidence" value="ECO:0007669"/>
    <property type="project" value="InterPro"/>
</dbReference>
<dbReference type="PANTHER" id="PTHR11537">
    <property type="entry name" value="VOLTAGE-GATED POTASSIUM CHANNEL"/>
    <property type="match status" value="1"/>
</dbReference>
<dbReference type="Gene3D" id="1.10.287.70">
    <property type="match status" value="1"/>
</dbReference>
<dbReference type="InterPro" id="IPR028325">
    <property type="entry name" value="VG_K_chnl"/>
</dbReference>
<comment type="caution">
    <text evidence="10">The sequence shown here is derived from an EMBL/GenBank/DDBJ whole genome shotgun (WGS) entry which is preliminary data.</text>
</comment>